<name>A0A832A392_9BACT</name>
<organism evidence="2">
    <name type="scientific">Desulfacinum infernum</name>
    <dbReference type="NCBI Taxonomy" id="35837"/>
    <lineage>
        <taxon>Bacteria</taxon>
        <taxon>Pseudomonadati</taxon>
        <taxon>Thermodesulfobacteriota</taxon>
        <taxon>Syntrophobacteria</taxon>
        <taxon>Syntrophobacterales</taxon>
        <taxon>Syntrophobacteraceae</taxon>
        <taxon>Desulfacinum</taxon>
    </lineage>
</organism>
<feature type="domain" description="Flavodoxin-like" evidence="1">
    <location>
        <begin position="4"/>
        <end position="141"/>
    </location>
</feature>
<sequence>MPKALVVYATRSNQTKGIGELIAEGLRTSGVDVTVLSVQEFDKGGVDPQDFDAVVLGSATYHGEMMQPMKTFLFKLEQYDLKGKVGGAFGAFGWSGEAPGRIFETMKNIYLMDMVSGPLKLKSSALSGGVQMAQRYGQEIAQKLKAAASS</sequence>
<dbReference type="AlphaFoldDB" id="A0A832A392"/>
<dbReference type="Gene3D" id="3.40.50.360">
    <property type="match status" value="1"/>
</dbReference>
<dbReference type="PANTHER" id="PTHR43717:SF1">
    <property type="entry name" value="ANAEROBIC NITRIC OXIDE REDUCTASE FLAVORUBREDOXIN"/>
    <property type="match status" value="1"/>
</dbReference>
<evidence type="ECO:0000259" key="1">
    <source>
        <dbReference type="PROSITE" id="PS50902"/>
    </source>
</evidence>
<dbReference type="Pfam" id="PF12724">
    <property type="entry name" value="Flavodoxin_5"/>
    <property type="match status" value="1"/>
</dbReference>
<dbReference type="EMBL" id="DSTK01000039">
    <property type="protein sequence ID" value="HFK98400.1"/>
    <property type="molecule type" value="Genomic_DNA"/>
</dbReference>
<protein>
    <submittedName>
        <fullName evidence="2">FprA family A-type flavoprotein</fullName>
    </submittedName>
</protein>
<dbReference type="GO" id="GO:0010181">
    <property type="term" value="F:FMN binding"/>
    <property type="evidence" value="ECO:0007669"/>
    <property type="project" value="InterPro"/>
</dbReference>
<gene>
    <name evidence="2" type="ORF">ENS06_13895</name>
</gene>
<dbReference type="InterPro" id="IPR029039">
    <property type="entry name" value="Flavoprotein-like_sf"/>
</dbReference>
<dbReference type="InterPro" id="IPR026816">
    <property type="entry name" value="Flavodoxin_dom"/>
</dbReference>
<dbReference type="SUPFAM" id="SSF52218">
    <property type="entry name" value="Flavoproteins"/>
    <property type="match status" value="1"/>
</dbReference>
<reference evidence="2" key="1">
    <citation type="journal article" date="2020" name="mSystems">
        <title>Genome- and Community-Level Interaction Insights into Carbon Utilization and Element Cycling Functions of Hydrothermarchaeota in Hydrothermal Sediment.</title>
        <authorList>
            <person name="Zhou Z."/>
            <person name="Liu Y."/>
            <person name="Xu W."/>
            <person name="Pan J."/>
            <person name="Luo Z.H."/>
            <person name="Li M."/>
        </authorList>
    </citation>
    <scope>NUCLEOTIDE SEQUENCE [LARGE SCALE GENOMIC DNA]</scope>
    <source>
        <strain evidence="2">SpSt-456</strain>
    </source>
</reference>
<dbReference type="PROSITE" id="PS50902">
    <property type="entry name" value="FLAVODOXIN_LIKE"/>
    <property type="match status" value="1"/>
</dbReference>
<dbReference type="PANTHER" id="PTHR43717">
    <property type="entry name" value="ANAEROBIC NITRIC OXIDE REDUCTASE FLAVORUBREDOXIN"/>
    <property type="match status" value="1"/>
</dbReference>
<accession>A0A832A392</accession>
<proteinExistence type="predicted"/>
<evidence type="ECO:0000313" key="2">
    <source>
        <dbReference type="EMBL" id="HFK98400.1"/>
    </source>
</evidence>
<comment type="caution">
    <text evidence="2">The sequence shown here is derived from an EMBL/GenBank/DDBJ whole genome shotgun (WGS) entry which is preliminary data.</text>
</comment>
<dbReference type="InterPro" id="IPR008254">
    <property type="entry name" value="Flavodoxin/NO_synth"/>
</dbReference>